<name>A0ABR1V221_9PEZI</name>
<sequence>MVPGRASSFLARTSENTPSGSSLPPSPQIVKLTAKAKLRDPNEPYVLPIGKEVSDSDSYEGYDKQGTSEIDDEAVSSVASDRGNWNRPDSTQGLGHPGPTQGWGPASENGNADESKSSQGEEIGEDGLPKAFWEYERKYVTRYEVNDPTWGDDFEHDQFTYVSNGPWEGLIIDGPRRGEYAFGNKPPTELCIKLFTDSPDTPRYHWGGPSVIATLPPPSAANMIRDREFLPPVTRELLLLSIAIATEARLPSPCGRRSPMLPRDGGTRARERQFRRQI</sequence>
<evidence type="ECO:0000313" key="2">
    <source>
        <dbReference type="EMBL" id="KAK8065244.1"/>
    </source>
</evidence>
<dbReference type="EMBL" id="JAQQWN010000009">
    <property type="protein sequence ID" value="KAK8065244.1"/>
    <property type="molecule type" value="Genomic_DNA"/>
</dbReference>
<comment type="caution">
    <text evidence="2">The sequence shown here is derived from an EMBL/GenBank/DDBJ whole genome shotgun (WGS) entry which is preliminary data.</text>
</comment>
<feature type="compositionally biased region" description="Basic and acidic residues" evidence="1">
    <location>
        <begin position="265"/>
        <end position="278"/>
    </location>
</feature>
<gene>
    <name evidence="2" type="ORF">PG997_011991</name>
</gene>
<dbReference type="Proteomes" id="UP001433268">
    <property type="component" value="Unassembled WGS sequence"/>
</dbReference>
<feature type="compositionally biased region" description="Polar residues" evidence="1">
    <location>
        <begin position="108"/>
        <end position="120"/>
    </location>
</feature>
<dbReference type="RefSeq" id="XP_066661998.1">
    <property type="nucleotide sequence ID" value="XM_066816306.1"/>
</dbReference>
<feature type="compositionally biased region" description="Polar residues" evidence="1">
    <location>
        <begin position="10"/>
        <end position="23"/>
    </location>
</feature>
<feature type="region of interest" description="Disordered" evidence="1">
    <location>
        <begin position="1"/>
        <end position="127"/>
    </location>
</feature>
<organism evidence="2 3">
    <name type="scientific">Apiospora hydei</name>
    <dbReference type="NCBI Taxonomy" id="1337664"/>
    <lineage>
        <taxon>Eukaryota</taxon>
        <taxon>Fungi</taxon>
        <taxon>Dikarya</taxon>
        <taxon>Ascomycota</taxon>
        <taxon>Pezizomycotina</taxon>
        <taxon>Sordariomycetes</taxon>
        <taxon>Xylariomycetidae</taxon>
        <taxon>Amphisphaeriales</taxon>
        <taxon>Apiosporaceae</taxon>
        <taxon>Apiospora</taxon>
    </lineage>
</organism>
<feature type="region of interest" description="Disordered" evidence="1">
    <location>
        <begin position="253"/>
        <end position="278"/>
    </location>
</feature>
<accession>A0ABR1V221</accession>
<protein>
    <submittedName>
        <fullName evidence="2">Uncharacterized protein</fullName>
    </submittedName>
</protein>
<keyword evidence="3" id="KW-1185">Reference proteome</keyword>
<evidence type="ECO:0000256" key="1">
    <source>
        <dbReference type="SAM" id="MobiDB-lite"/>
    </source>
</evidence>
<evidence type="ECO:0000313" key="3">
    <source>
        <dbReference type="Proteomes" id="UP001433268"/>
    </source>
</evidence>
<reference evidence="2 3" key="1">
    <citation type="submission" date="2023-01" db="EMBL/GenBank/DDBJ databases">
        <title>Analysis of 21 Apiospora genomes using comparative genomics revels a genus with tremendous synthesis potential of carbohydrate active enzymes and secondary metabolites.</title>
        <authorList>
            <person name="Sorensen T."/>
        </authorList>
    </citation>
    <scope>NUCLEOTIDE SEQUENCE [LARGE SCALE GENOMIC DNA]</scope>
    <source>
        <strain evidence="2 3">CBS 114990</strain>
    </source>
</reference>
<dbReference type="GeneID" id="92049366"/>
<proteinExistence type="predicted"/>